<protein>
    <recommendedName>
        <fullName evidence="3">Multidrug efflux pump subunit AcrA (Membrane-fusion protein)</fullName>
    </recommendedName>
</protein>
<accession>A0A1I4AX91</accession>
<keyword evidence="2" id="KW-1185">Reference proteome</keyword>
<evidence type="ECO:0008006" key="3">
    <source>
        <dbReference type="Google" id="ProtNLM"/>
    </source>
</evidence>
<dbReference type="Gene3D" id="1.10.287.470">
    <property type="entry name" value="Helix hairpin bin"/>
    <property type="match status" value="1"/>
</dbReference>
<evidence type="ECO:0000313" key="2">
    <source>
        <dbReference type="Proteomes" id="UP000198924"/>
    </source>
</evidence>
<dbReference type="Proteomes" id="UP000198924">
    <property type="component" value="Unassembled WGS sequence"/>
</dbReference>
<dbReference type="RefSeq" id="WP_091715222.1">
    <property type="nucleotide sequence ID" value="NZ_FOSH01000016.1"/>
</dbReference>
<dbReference type="EMBL" id="FOSH01000016">
    <property type="protein sequence ID" value="SFK61168.1"/>
    <property type="molecule type" value="Genomic_DNA"/>
</dbReference>
<sequence>MSASSKKWFWSLIILAAVVFIVVGVLSDTSWTERFQTIISSHQQADNDDDDDELQHSGDVNRPLIVKLDDETAPYTGIQTLKLTKSLLFPEFKAYAEVVDIRDLIQWRSRLNQLRSAVTIAKVTENADRLEWERLKKLAKGTGSVASKNVIYAETSWREAKANLDSAEFQLEDAKTELIQSWGESIASWVMDKSSKELERLINRHDTLLMVTLPIESSLPANVNVIRVSRAGDRASARKAYFVSPAYISAKQIQGETYYFRIATGKLRLGMRLDAWIPENSEPDSGFHIPDEAIVWYSGQPWAYIQLDETSYKRIPLSDGKLVAGGIFIQDEFEEGNRLVISGAQMLLSEEFRWQIHDEDDDD</sequence>
<proteinExistence type="predicted"/>
<gene>
    <name evidence="1" type="ORF">SAMN04488079_11655</name>
</gene>
<dbReference type="OrthoDB" id="7059230at2"/>
<evidence type="ECO:0000313" key="1">
    <source>
        <dbReference type="EMBL" id="SFK61168.1"/>
    </source>
</evidence>
<dbReference type="AlphaFoldDB" id="A0A1I4AX91"/>
<name>A0A1I4AX91_9GAMM</name>
<reference evidence="2" key="1">
    <citation type="submission" date="2016-10" db="EMBL/GenBank/DDBJ databases">
        <authorList>
            <person name="Varghese N."/>
            <person name="Submissions S."/>
        </authorList>
    </citation>
    <scope>NUCLEOTIDE SEQUENCE [LARGE SCALE GENOMIC DNA]</scope>
    <source>
        <strain evidence="2">DSM 11578</strain>
    </source>
</reference>
<dbReference type="STRING" id="45496.SAMN04488079_11655"/>
<organism evidence="1 2">
    <name type="scientific">Methylophaga sulfidovorans</name>
    <dbReference type="NCBI Taxonomy" id="45496"/>
    <lineage>
        <taxon>Bacteria</taxon>
        <taxon>Pseudomonadati</taxon>
        <taxon>Pseudomonadota</taxon>
        <taxon>Gammaproteobacteria</taxon>
        <taxon>Thiotrichales</taxon>
        <taxon>Piscirickettsiaceae</taxon>
        <taxon>Methylophaga</taxon>
    </lineage>
</organism>